<keyword evidence="1" id="KW-0472">Membrane</keyword>
<feature type="transmembrane region" description="Helical" evidence="1">
    <location>
        <begin position="87"/>
        <end position="115"/>
    </location>
</feature>
<feature type="transmembrane region" description="Helical" evidence="1">
    <location>
        <begin position="31"/>
        <end position="48"/>
    </location>
</feature>
<keyword evidence="2" id="KW-1185">Reference proteome</keyword>
<sequence length="189" mass="21645">MNRVQRKFDSKDPKYFFCCGRYHVMTGAKKLAWILTLSVAVGAMYLIAELFAGADEVFDRLYRPILLISVVAVGPLWYGLFNERHQFLLPILISLALNISYFNSAVVVAFTIVLINIEEGYETLAAWCPQFAQYAGLMAVFIWLFSIYKNAYYYIKHKRQSLSSVTIANQEMDRIYIVAPKEGQAPPVY</sequence>
<dbReference type="AlphaFoldDB" id="A0A914X1E2"/>
<keyword evidence="1" id="KW-0812">Transmembrane</keyword>
<evidence type="ECO:0000313" key="2">
    <source>
        <dbReference type="Proteomes" id="UP000887566"/>
    </source>
</evidence>
<feature type="transmembrane region" description="Helical" evidence="1">
    <location>
        <begin position="135"/>
        <end position="155"/>
    </location>
</feature>
<reference evidence="3" key="1">
    <citation type="submission" date="2022-11" db="UniProtKB">
        <authorList>
            <consortium name="WormBaseParasite"/>
        </authorList>
    </citation>
    <scope>IDENTIFICATION</scope>
</reference>
<name>A0A914X1E2_9BILA</name>
<proteinExistence type="predicted"/>
<protein>
    <submittedName>
        <fullName evidence="3">Uncharacterized protein</fullName>
    </submittedName>
</protein>
<accession>A0A914X1E2</accession>
<keyword evidence="1" id="KW-1133">Transmembrane helix</keyword>
<feature type="transmembrane region" description="Helical" evidence="1">
    <location>
        <begin position="60"/>
        <end position="80"/>
    </location>
</feature>
<organism evidence="2 3">
    <name type="scientific">Plectus sambesii</name>
    <dbReference type="NCBI Taxonomy" id="2011161"/>
    <lineage>
        <taxon>Eukaryota</taxon>
        <taxon>Metazoa</taxon>
        <taxon>Ecdysozoa</taxon>
        <taxon>Nematoda</taxon>
        <taxon>Chromadorea</taxon>
        <taxon>Plectida</taxon>
        <taxon>Plectina</taxon>
        <taxon>Plectoidea</taxon>
        <taxon>Plectidae</taxon>
        <taxon>Plectus</taxon>
    </lineage>
</organism>
<dbReference type="Proteomes" id="UP000887566">
    <property type="component" value="Unplaced"/>
</dbReference>
<evidence type="ECO:0000256" key="1">
    <source>
        <dbReference type="SAM" id="Phobius"/>
    </source>
</evidence>
<dbReference type="WBParaSite" id="PSAMB.scaffold5953size10507.g27621.t1">
    <property type="protein sequence ID" value="PSAMB.scaffold5953size10507.g27621.t1"/>
    <property type="gene ID" value="PSAMB.scaffold5953size10507.g27621"/>
</dbReference>
<evidence type="ECO:0000313" key="3">
    <source>
        <dbReference type="WBParaSite" id="PSAMB.scaffold5953size10507.g27621.t1"/>
    </source>
</evidence>